<sequence>MPILSNPWFILGMLLAWAGSVTTTAIWQRDEGRQLERAVWVEKQAKQAEVRNAEQLAMAHFATTLEQQARLIEQDEAKRLNLVSANYERKLSNATKANTAALDAIRNGHIVLRVPAEAAPSRSGPLSGDSLATCQRDGAQTGQLPRGTAEFLFGQASLADQITEQLTACQEVIQELQWQDRAQPDGGASGSPGHPPQ</sequence>
<dbReference type="InterPro" id="IPR004929">
    <property type="entry name" value="I-spanin"/>
</dbReference>
<dbReference type="Proteomes" id="UP000275137">
    <property type="component" value="Unassembled WGS sequence"/>
</dbReference>
<protein>
    <recommendedName>
        <fullName evidence="4">Lysis protein</fullName>
    </recommendedName>
</protein>
<dbReference type="EMBL" id="RJVP01000001">
    <property type="protein sequence ID" value="ROH87993.1"/>
    <property type="molecule type" value="Genomic_DNA"/>
</dbReference>
<dbReference type="AlphaFoldDB" id="A0A3N0V5K6"/>
<feature type="region of interest" description="Disordered" evidence="1">
    <location>
        <begin position="178"/>
        <end position="197"/>
    </location>
</feature>
<organism evidence="2 3">
    <name type="scientific">Pseudomethylobacillus aquaticus</name>
    <dbReference type="NCBI Taxonomy" id="2676064"/>
    <lineage>
        <taxon>Bacteria</taxon>
        <taxon>Pseudomonadati</taxon>
        <taxon>Pseudomonadota</taxon>
        <taxon>Betaproteobacteria</taxon>
        <taxon>Nitrosomonadales</taxon>
        <taxon>Methylophilaceae</taxon>
        <taxon>Pseudomethylobacillus</taxon>
    </lineage>
</organism>
<name>A0A3N0V5K6_9PROT</name>
<proteinExistence type="predicted"/>
<evidence type="ECO:0000313" key="3">
    <source>
        <dbReference type="Proteomes" id="UP000275137"/>
    </source>
</evidence>
<dbReference type="Pfam" id="PF03245">
    <property type="entry name" value="Phage_lysis"/>
    <property type="match status" value="1"/>
</dbReference>
<gene>
    <name evidence="2" type="ORF">ED236_00425</name>
</gene>
<evidence type="ECO:0000313" key="2">
    <source>
        <dbReference type="EMBL" id="ROH87993.1"/>
    </source>
</evidence>
<dbReference type="RefSeq" id="WP_123235987.1">
    <property type="nucleotide sequence ID" value="NZ_RJVP01000001.1"/>
</dbReference>
<reference evidence="2 3" key="1">
    <citation type="submission" date="2018-10" db="EMBL/GenBank/DDBJ databases">
        <authorList>
            <person name="Chen W.-M."/>
        </authorList>
    </citation>
    <scope>NUCLEOTIDE SEQUENCE [LARGE SCALE GENOMIC DNA]</scope>
    <source>
        <strain evidence="2 3">H-5</strain>
    </source>
</reference>
<evidence type="ECO:0008006" key="4">
    <source>
        <dbReference type="Google" id="ProtNLM"/>
    </source>
</evidence>
<accession>A0A3N0V5K6</accession>
<evidence type="ECO:0000256" key="1">
    <source>
        <dbReference type="SAM" id="MobiDB-lite"/>
    </source>
</evidence>
<keyword evidence="3" id="KW-1185">Reference proteome</keyword>
<dbReference type="GO" id="GO:0044659">
    <property type="term" value="P:viral release from host cell by cytolysis"/>
    <property type="evidence" value="ECO:0007669"/>
    <property type="project" value="InterPro"/>
</dbReference>
<feature type="region of interest" description="Disordered" evidence="1">
    <location>
        <begin position="119"/>
        <end position="142"/>
    </location>
</feature>
<feature type="compositionally biased region" description="Polar residues" evidence="1">
    <location>
        <begin position="130"/>
        <end position="142"/>
    </location>
</feature>
<comment type="caution">
    <text evidence="2">The sequence shown here is derived from an EMBL/GenBank/DDBJ whole genome shotgun (WGS) entry which is preliminary data.</text>
</comment>